<evidence type="ECO:0000313" key="3">
    <source>
        <dbReference type="Proteomes" id="UP000294835"/>
    </source>
</evidence>
<gene>
    <name evidence="2" type="ORF">EV662_11617</name>
</gene>
<dbReference type="Proteomes" id="UP000294835">
    <property type="component" value="Unassembled WGS sequence"/>
</dbReference>
<accession>A0A4R2PSF3</accession>
<evidence type="ECO:0000256" key="1">
    <source>
        <dbReference type="SAM" id="Phobius"/>
    </source>
</evidence>
<comment type="caution">
    <text evidence="2">The sequence shown here is derived from an EMBL/GenBank/DDBJ whole genome shotgun (WGS) entry which is preliminary data.</text>
</comment>
<keyword evidence="3" id="KW-1185">Reference proteome</keyword>
<sequence>MNGTPQIDLAAETSIAAHEVALIAVAVVLALVFLFRGVLRRRRGAAPACDSCPGCASGTPCQAVQYDFTRDTADDRT</sequence>
<keyword evidence="1" id="KW-0812">Transmembrane</keyword>
<dbReference type="RefSeq" id="WP_132465403.1">
    <property type="nucleotide sequence ID" value="NZ_SLXP01000016.1"/>
</dbReference>
<dbReference type="EMBL" id="SLXP01000016">
    <property type="protein sequence ID" value="TCP38863.1"/>
    <property type="molecule type" value="Genomic_DNA"/>
</dbReference>
<organism evidence="2 3">
    <name type="scientific">Rhodovulum marinum</name>
    <dbReference type="NCBI Taxonomy" id="320662"/>
    <lineage>
        <taxon>Bacteria</taxon>
        <taxon>Pseudomonadati</taxon>
        <taxon>Pseudomonadota</taxon>
        <taxon>Alphaproteobacteria</taxon>
        <taxon>Rhodobacterales</taxon>
        <taxon>Paracoccaceae</taxon>
        <taxon>Rhodovulum</taxon>
    </lineage>
</organism>
<dbReference type="OrthoDB" id="7875909at2"/>
<reference evidence="2 3" key="1">
    <citation type="submission" date="2019-03" db="EMBL/GenBank/DDBJ databases">
        <title>Genomic Encyclopedia of Type Strains, Phase IV (KMG-IV): sequencing the most valuable type-strain genomes for metagenomic binning, comparative biology and taxonomic classification.</title>
        <authorList>
            <person name="Goeker M."/>
        </authorList>
    </citation>
    <scope>NUCLEOTIDE SEQUENCE [LARGE SCALE GENOMIC DNA]</scope>
    <source>
        <strain evidence="2 3">DSM 18063</strain>
    </source>
</reference>
<name>A0A4R2PSF3_9RHOB</name>
<evidence type="ECO:0000313" key="2">
    <source>
        <dbReference type="EMBL" id="TCP38863.1"/>
    </source>
</evidence>
<feature type="transmembrane region" description="Helical" evidence="1">
    <location>
        <begin position="15"/>
        <end position="35"/>
    </location>
</feature>
<proteinExistence type="predicted"/>
<dbReference type="AlphaFoldDB" id="A0A4R2PSF3"/>
<keyword evidence="1" id="KW-0472">Membrane</keyword>
<keyword evidence="1" id="KW-1133">Transmembrane helix</keyword>
<protein>
    <recommendedName>
        <fullName evidence="4">Attachment p12 family protein</fullName>
    </recommendedName>
</protein>
<evidence type="ECO:0008006" key="4">
    <source>
        <dbReference type="Google" id="ProtNLM"/>
    </source>
</evidence>